<dbReference type="InterPro" id="IPR000515">
    <property type="entry name" value="MetI-like"/>
</dbReference>
<dbReference type="CDD" id="cd06261">
    <property type="entry name" value="TM_PBP2"/>
    <property type="match status" value="2"/>
</dbReference>
<keyword evidence="6 8" id="KW-1133">Transmembrane helix</keyword>
<feature type="domain" description="ABC transmembrane type-1" evidence="9">
    <location>
        <begin position="68"/>
        <end position="270"/>
    </location>
</feature>
<dbReference type="EMBL" id="BMGL01000002">
    <property type="protein sequence ID" value="GGE06452.1"/>
    <property type="molecule type" value="Genomic_DNA"/>
</dbReference>
<dbReference type="PANTHER" id="PTHR43357">
    <property type="entry name" value="INNER MEMBRANE ABC TRANSPORTER PERMEASE PROTEIN YDCV"/>
    <property type="match status" value="1"/>
</dbReference>
<comment type="caution">
    <text evidence="10">The sequence shown here is derived from an EMBL/GenBank/DDBJ whole genome shotgun (WGS) entry which is preliminary data.</text>
</comment>
<feature type="domain" description="ABC transmembrane type-1" evidence="9">
    <location>
        <begin position="342"/>
        <end position="543"/>
    </location>
</feature>
<comment type="subcellular location">
    <subcellularLocation>
        <location evidence="1">Cell inner membrane</location>
        <topology evidence="1">Multi-pass membrane protein</topology>
    </subcellularLocation>
    <subcellularLocation>
        <location evidence="8">Cell membrane</location>
        <topology evidence="8">Multi-pass membrane protein</topology>
    </subcellularLocation>
</comment>
<evidence type="ECO:0000256" key="8">
    <source>
        <dbReference type="RuleBase" id="RU363032"/>
    </source>
</evidence>
<protein>
    <submittedName>
        <fullName evidence="10">Iron(III) ABC transporter permease</fullName>
    </submittedName>
</protein>
<feature type="transmembrane region" description="Helical" evidence="8">
    <location>
        <begin position="149"/>
        <end position="175"/>
    </location>
</feature>
<dbReference type="GO" id="GO:0005886">
    <property type="term" value="C:plasma membrane"/>
    <property type="evidence" value="ECO:0007669"/>
    <property type="project" value="UniProtKB-SubCell"/>
</dbReference>
<organism evidence="10 11">
    <name type="scientific">Psychroflexus salis</name>
    <dbReference type="NCBI Taxonomy" id="1526574"/>
    <lineage>
        <taxon>Bacteria</taxon>
        <taxon>Pseudomonadati</taxon>
        <taxon>Bacteroidota</taxon>
        <taxon>Flavobacteriia</taxon>
        <taxon>Flavobacteriales</taxon>
        <taxon>Flavobacteriaceae</taxon>
        <taxon>Psychroflexus</taxon>
    </lineage>
</organism>
<dbReference type="InterPro" id="IPR035906">
    <property type="entry name" value="MetI-like_sf"/>
</dbReference>
<comment type="similarity">
    <text evidence="8">Belongs to the binding-protein-dependent transport system permease family.</text>
</comment>
<dbReference type="Proteomes" id="UP000599688">
    <property type="component" value="Unassembled WGS sequence"/>
</dbReference>
<dbReference type="GO" id="GO:0055085">
    <property type="term" value="P:transmembrane transport"/>
    <property type="evidence" value="ECO:0007669"/>
    <property type="project" value="InterPro"/>
</dbReference>
<evidence type="ECO:0000256" key="6">
    <source>
        <dbReference type="ARBA" id="ARBA00022989"/>
    </source>
</evidence>
<feature type="transmembrane region" description="Helical" evidence="8">
    <location>
        <begin position="468"/>
        <end position="489"/>
    </location>
</feature>
<feature type="transmembrane region" description="Helical" evidence="8">
    <location>
        <begin position="339"/>
        <end position="366"/>
    </location>
</feature>
<feature type="transmembrane region" description="Helical" evidence="8">
    <location>
        <begin position="26"/>
        <end position="46"/>
    </location>
</feature>
<evidence type="ECO:0000313" key="11">
    <source>
        <dbReference type="Proteomes" id="UP000599688"/>
    </source>
</evidence>
<feature type="transmembrane region" description="Helical" evidence="8">
    <location>
        <begin position="378"/>
        <end position="397"/>
    </location>
</feature>
<evidence type="ECO:0000259" key="9">
    <source>
        <dbReference type="PROSITE" id="PS50928"/>
    </source>
</evidence>
<dbReference type="PROSITE" id="PS50928">
    <property type="entry name" value="ABC_TM1"/>
    <property type="match status" value="2"/>
</dbReference>
<keyword evidence="11" id="KW-1185">Reference proteome</keyword>
<dbReference type="PANTHER" id="PTHR43357:SF3">
    <property type="entry name" value="FE(3+)-TRANSPORT SYSTEM PERMEASE PROTEIN FBPB 2"/>
    <property type="match status" value="1"/>
</dbReference>
<evidence type="ECO:0000313" key="10">
    <source>
        <dbReference type="EMBL" id="GGE06452.1"/>
    </source>
</evidence>
<feature type="transmembrane region" description="Helical" evidence="8">
    <location>
        <begin position="106"/>
        <end position="129"/>
    </location>
</feature>
<proteinExistence type="inferred from homology"/>
<dbReference type="Gene3D" id="1.10.3720.10">
    <property type="entry name" value="MetI-like"/>
    <property type="match status" value="2"/>
</dbReference>
<feature type="transmembrane region" description="Helical" evidence="8">
    <location>
        <begin position="251"/>
        <end position="269"/>
    </location>
</feature>
<dbReference type="AlphaFoldDB" id="A0A916ZNL4"/>
<evidence type="ECO:0000256" key="7">
    <source>
        <dbReference type="ARBA" id="ARBA00023136"/>
    </source>
</evidence>
<keyword evidence="5 8" id="KW-0812">Transmembrane</keyword>
<feature type="transmembrane region" description="Helical" evidence="8">
    <location>
        <begin position="525"/>
        <end position="548"/>
    </location>
</feature>
<feature type="transmembrane region" description="Helical" evidence="8">
    <location>
        <begin position="417"/>
        <end position="439"/>
    </location>
</feature>
<feature type="transmembrane region" description="Helical" evidence="8">
    <location>
        <begin position="196"/>
        <end position="218"/>
    </location>
</feature>
<keyword evidence="4" id="KW-0997">Cell inner membrane</keyword>
<feature type="transmembrane region" description="Helical" evidence="8">
    <location>
        <begin position="72"/>
        <end position="94"/>
    </location>
</feature>
<evidence type="ECO:0000256" key="3">
    <source>
        <dbReference type="ARBA" id="ARBA00022475"/>
    </source>
</evidence>
<name>A0A916ZNL4_9FLAO</name>
<evidence type="ECO:0000256" key="5">
    <source>
        <dbReference type="ARBA" id="ARBA00022692"/>
    </source>
</evidence>
<evidence type="ECO:0000256" key="1">
    <source>
        <dbReference type="ARBA" id="ARBA00004429"/>
    </source>
</evidence>
<evidence type="ECO:0000256" key="4">
    <source>
        <dbReference type="ARBA" id="ARBA00022519"/>
    </source>
</evidence>
<gene>
    <name evidence="10" type="ORF">GCM10010831_04950</name>
</gene>
<dbReference type="Pfam" id="PF00528">
    <property type="entry name" value="BPD_transp_1"/>
    <property type="match status" value="1"/>
</dbReference>
<reference evidence="10 11" key="1">
    <citation type="journal article" date="2014" name="Int. J. Syst. Evol. Microbiol.">
        <title>Complete genome sequence of Corynebacterium casei LMG S-19264T (=DSM 44701T), isolated from a smear-ripened cheese.</title>
        <authorList>
            <consortium name="US DOE Joint Genome Institute (JGI-PGF)"/>
            <person name="Walter F."/>
            <person name="Albersmeier A."/>
            <person name="Kalinowski J."/>
            <person name="Ruckert C."/>
        </authorList>
    </citation>
    <scope>NUCLEOTIDE SEQUENCE [LARGE SCALE GENOMIC DNA]</scope>
    <source>
        <strain evidence="10 11">CGMCC 1.12925</strain>
    </source>
</reference>
<keyword evidence="3" id="KW-1003">Cell membrane</keyword>
<accession>A0A916ZNL4</accession>
<evidence type="ECO:0000256" key="2">
    <source>
        <dbReference type="ARBA" id="ARBA00022448"/>
    </source>
</evidence>
<dbReference type="RefSeq" id="WP_188405178.1">
    <property type="nucleotide sequence ID" value="NZ_BMGL01000002.1"/>
</dbReference>
<feature type="transmembrane region" description="Helical" evidence="8">
    <location>
        <begin position="301"/>
        <end position="327"/>
    </location>
</feature>
<dbReference type="SUPFAM" id="SSF161098">
    <property type="entry name" value="MetI-like"/>
    <property type="match status" value="2"/>
</dbReference>
<keyword evidence="2 8" id="KW-0813">Transport</keyword>
<keyword evidence="7 8" id="KW-0472">Membrane</keyword>
<sequence length="551" mass="62205">MKQAGSKHINSLLESFFKLKRDINRWSFATLFILLIIAVPVFTIGIKLFDGPGQSWLHISDYLLPSYLKNSFYLAILCSIITILFGVSSAWLVTRYHFPFRKALEWLLIIPLAIPSYIVAYAYAGFFDYGGIYASFFEVFEIANAKLDIMNVFGLAFVLSISLFPYVYVSARAFFLNQAISLLEASRLLGVSERKSFVKLIIPLARPAVVAGLVLVLMEVLNDYGAAKYFGVNTFTTGIFRSWFSLEEPETAIYLSALLLILVFGLILIEKWQRRKIQYSSIKSANTKPNKKIILPKWQQFLICFTVLIPVVLGFFVPVWQLLIWAFKTFTQVLNPSLFWLSLQSFGIAFITAFFTVLFALVLLYFSKWNKITFIKNASKLGVLGYAIPGAVVAIGIMMPTLLIDKWLINQGLITQFLINGTLIALVYAYVVRFLAVAYQPLESSSLKVNNSIPDSSKILGMGNFKTFYKIEFPLIRAGMLSAFILVFIDTLKELPLTLILKPYHVNTLAVKAYEFASDEMVMQAAIPSLCIILTALIPVIFLNKLLLKNE</sequence>